<evidence type="ECO:0000256" key="3">
    <source>
        <dbReference type="ARBA" id="ARBA00022553"/>
    </source>
</evidence>
<keyword evidence="10" id="KW-0472">Membrane</keyword>
<dbReference type="PANTHER" id="PTHR24421:SF10">
    <property type="entry name" value="NITRATE_NITRITE SENSOR PROTEIN NARQ"/>
    <property type="match status" value="1"/>
</dbReference>
<keyword evidence="8" id="KW-0902">Two-component regulatory system</keyword>
<evidence type="ECO:0000313" key="13">
    <source>
        <dbReference type="Proteomes" id="UP000198614"/>
    </source>
</evidence>
<keyword evidence="10" id="KW-0812">Transmembrane</keyword>
<keyword evidence="4" id="KW-0808">Transferase</keyword>
<feature type="transmembrane region" description="Helical" evidence="10">
    <location>
        <begin position="189"/>
        <end position="207"/>
    </location>
</feature>
<dbReference type="GO" id="GO:0005524">
    <property type="term" value="F:ATP binding"/>
    <property type="evidence" value="ECO:0007669"/>
    <property type="project" value="UniProtKB-KW"/>
</dbReference>
<sequence length="491" mass="51649">MPTHDTPRDTSGTWPHRDTPEAREEDRAPGTGGSHRYTGPGSTRGVRGFRGARGSHGTSGPGGEAEPGRAGETGGPGEPERDLRTLATRAGKDAAHGLEQLTSGFGTAMMALVVLVTTVLTALACLVGIGLLFAPVTLRILHALAGRERDRLSRWGPEVIAPEPPPTRLRPALTDPTTRRELAWLVRHSTLGLLLGFLALLLMLFAVRDATFPLWWRLAPQDSSSTSLGFGVAHSWADALAVTLLAVGWIAIILGLVPGMARIQGKPGRRLLSAGPEADLSLRIAQLTATRAAALDAHATELRRIERSLHDGTQNRIVTVTVLLGAARRMVARDPAGAEELLERAQSAAEQALAELRTVARGILPPVLADRGLAGALNGLAASCPVPCRIDVEATQRCAASVEATAYFVVAEALTNIAKHSGARHAEVTVRTHEGRLRLRVTDDGHGGADEDGGSGLVGIRRRIAAHDGTLALASPRGGPTTLEVELPCGL</sequence>
<feature type="region of interest" description="Disordered" evidence="9">
    <location>
        <begin position="1"/>
        <end position="82"/>
    </location>
</feature>
<protein>
    <recommendedName>
        <fullName evidence="2">histidine kinase</fullName>
        <ecNumber evidence="2">2.7.13.3</ecNumber>
    </recommendedName>
</protein>
<dbReference type="Gene3D" id="3.30.565.10">
    <property type="entry name" value="Histidine kinase-like ATPase, C-terminal domain"/>
    <property type="match status" value="1"/>
</dbReference>
<evidence type="ECO:0000256" key="10">
    <source>
        <dbReference type="SAM" id="Phobius"/>
    </source>
</evidence>
<dbReference type="InterPro" id="IPR011712">
    <property type="entry name" value="Sig_transdc_His_kin_sub3_dim/P"/>
</dbReference>
<dbReference type="EC" id="2.7.13.3" evidence="2"/>
<evidence type="ECO:0000256" key="4">
    <source>
        <dbReference type="ARBA" id="ARBA00022679"/>
    </source>
</evidence>
<evidence type="ECO:0000256" key="9">
    <source>
        <dbReference type="SAM" id="MobiDB-lite"/>
    </source>
</evidence>
<feature type="transmembrane region" description="Helical" evidence="10">
    <location>
        <begin position="239"/>
        <end position="261"/>
    </location>
</feature>
<evidence type="ECO:0000256" key="8">
    <source>
        <dbReference type="ARBA" id="ARBA00023012"/>
    </source>
</evidence>
<dbReference type="InterPro" id="IPR003594">
    <property type="entry name" value="HATPase_dom"/>
</dbReference>
<name>A0A1G7ET79_9ACTN</name>
<feature type="compositionally biased region" description="Gly residues" evidence="9">
    <location>
        <begin position="57"/>
        <end position="77"/>
    </location>
</feature>
<evidence type="ECO:0000259" key="11">
    <source>
        <dbReference type="SMART" id="SM00387"/>
    </source>
</evidence>
<feature type="domain" description="Histidine kinase/HSP90-like ATPase" evidence="11">
    <location>
        <begin position="401"/>
        <end position="491"/>
    </location>
</feature>
<dbReference type="AlphaFoldDB" id="A0A1G7ET79"/>
<dbReference type="CDD" id="cd16917">
    <property type="entry name" value="HATPase_UhpB-NarQ-NarX-like"/>
    <property type="match status" value="1"/>
</dbReference>
<dbReference type="SMART" id="SM00387">
    <property type="entry name" value="HATPase_c"/>
    <property type="match status" value="1"/>
</dbReference>
<organism evidence="12 13">
    <name type="scientific">Streptomyces griseoaurantiacus</name>
    <dbReference type="NCBI Taxonomy" id="68213"/>
    <lineage>
        <taxon>Bacteria</taxon>
        <taxon>Bacillati</taxon>
        <taxon>Actinomycetota</taxon>
        <taxon>Actinomycetes</taxon>
        <taxon>Kitasatosporales</taxon>
        <taxon>Streptomycetaceae</taxon>
        <taxon>Streptomyces</taxon>
        <taxon>Streptomyces aurantiacus group</taxon>
    </lineage>
</organism>
<dbReference type="Proteomes" id="UP000198614">
    <property type="component" value="Unassembled WGS sequence"/>
</dbReference>
<evidence type="ECO:0000256" key="1">
    <source>
        <dbReference type="ARBA" id="ARBA00000085"/>
    </source>
</evidence>
<dbReference type="Pfam" id="PF07730">
    <property type="entry name" value="HisKA_3"/>
    <property type="match status" value="1"/>
</dbReference>
<keyword evidence="7" id="KW-0067">ATP-binding</keyword>
<dbReference type="GO" id="GO:0000155">
    <property type="term" value="F:phosphorelay sensor kinase activity"/>
    <property type="evidence" value="ECO:0007669"/>
    <property type="project" value="InterPro"/>
</dbReference>
<dbReference type="Pfam" id="PF13796">
    <property type="entry name" value="Sensor"/>
    <property type="match status" value="1"/>
</dbReference>
<dbReference type="EMBL" id="FNAX01000003">
    <property type="protein sequence ID" value="SDE66822.1"/>
    <property type="molecule type" value="Genomic_DNA"/>
</dbReference>
<feature type="transmembrane region" description="Helical" evidence="10">
    <location>
        <begin position="108"/>
        <end position="141"/>
    </location>
</feature>
<keyword evidence="10" id="KW-1133">Transmembrane helix</keyword>
<keyword evidence="6 12" id="KW-0418">Kinase</keyword>
<dbReference type="PANTHER" id="PTHR24421">
    <property type="entry name" value="NITRATE/NITRITE SENSOR PROTEIN NARX-RELATED"/>
    <property type="match status" value="1"/>
</dbReference>
<evidence type="ECO:0000256" key="7">
    <source>
        <dbReference type="ARBA" id="ARBA00022840"/>
    </source>
</evidence>
<evidence type="ECO:0000256" key="5">
    <source>
        <dbReference type="ARBA" id="ARBA00022741"/>
    </source>
</evidence>
<reference evidence="12 13" key="1">
    <citation type="submission" date="2016-10" db="EMBL/GenBank/DDBJ databases">
        <authorList>
            <person name="de Groot N.N."/>
        </authorList>
    </citation>
    <scope>NUCLEOTIDE SEQUENCE [LARGE SCALE GENOMIC DNA]</scope>
    <source>
        <strain evidence="12 13">CGMCC 4.1859</strain>
    </source>
</reference>
<evidence type="ECO:0000256" key="6">
    <source>
        <dbReference type="ARBA" id="ARBA00022777"/>
    </source>
</evidence>
<evidence type="ECO:0000313" key="12">
    <source>
        <dbReference type="EMBL" id="SDE66822.1"/>
    </source>
</evidence>
<evidence type="ECO:0000256" key="2">
    <source>
        <dbReference type="ARBA" id="ARBA00012438"/>
    </source>
</evidence>
<dbReference type="Pfam" id="PF02518">
    <property type="entry name" value="HATPase_c"/>
    <property type="match status" value="1"/>
</dbReference>
<keyword evidence="3" id="KW-0597">Phosphoprotein</keyword>
<accession>A0A1G7ET79</accession>
<dbReference type="InterPro" id="IPR050482">
    <property type="entry name" value="Sensor_HK_TwoCompSys"/>
</dbReference>
<dbReference type="InterPro" id="IPR036890">
    <property type="entry name" value="HATPase_C_sf"/>
</dbReference>
<dbReference type="OrthoDB" id="5242012at2"/>
<dbReference type="GO" id="GO:0016020">
    <property type="term" value="C:membrane"/>
    <property type="evidence" value="ECO:0007669"/>
    <property type="project" value="InterPro"/>
</dbReference>
<dbReference type="Gene3D" id="1.20.5.1930">
    <property type="match status" value="1"/>
</dbReference>
<proteinExistence type="predicted"/>
<dbReference type="GO" id="GO:0046983">
    <property type="term" value="F:protein dimerization activity"/>
    <property type="evidence" value="ECO:0007669"/>
    <property type="project" value="InterPro"/>
</dbReference>
<dbReference type="InterPro" id="IPR025828">
    <property type="entry name" value="Put_sensor_dom"/>
</dbReference>
<keyword evidence="5" id="KW-0547">Nucleotide-binding</keyword>
<feature type="compositionally biased region" description="Basic and acidic residues" evidence="9">
    <location>
        <begin position="15"/>
        <end position="28"/>
    </location>
</feature>
<gene>
    <name evidence="12" type="ORF">SAMN05216260_10367</name>
</gene>
<comment type="catalytic activity">
    <reaction evidence="1">
        <text>ATP + protein L-histidine = ADP + protein N-phospho-L-histidine.</text>
        <dbReference type="EC" id="2.7.13.3"/>
    </reaction>
</comment>
<dbReference type="SUPFAM" id="SSF55874">
    <property type="entry name" value="ATPase domain of HSP90 chaperone/DNA topoisomerase II/histidine kinase"/>
    <property type="match status" value="1"/>
</dbReference>